<organism evidence="1 2">
    <name type="scientific">Ramularia collo-cygni</name>
    <dbReference type="NCBI Taxonomy" id="112498"/>
    <lineage>
        <taxon>Eukaryota</taxon>
        <taxon>Fungi</taxon>
        <taxon>Dikarya</taxon>
        <taxon>Ascomycota</taxon>
        <taxon>Pezizomycotina</taxon>
        <taxon>Dothideomycetes</taxon>
        <taxon>Dothideomycetidae</taxon>
        <taxon>Mycosphaerellales</taxon>
        <taxon>Mycosphaerellaceae</taxon>
        <taxon>Ramularia</taxon>
    </lineage>
</organism>
<accession>A0A2D3V6D6</accession>
<sequence>MIQPNQVYLKELSTSCEPQLIHSSIQEHIARAEFSVHDVRA</sequence>
<proteinExistence type="predicted"/>
<keyword evidence="2" id="KW-1185">Reference proteome</keyword>
<dbReference type="RefSeq" id="XP_023622767.1">
    <property type="nucleotide sequence ID" value="XM_023766999.1"/>
</dbReference>
<evidence type="ECO:0000313" key="1">
    <source>
        <dbReference type="EMBL" id="CZT15873.1"/>
    </source>
</evidence>
<protein>
    <submittedName>
        <fullName evidence="1">Uncharacterized protein</fullName>
    </submittedName>
</protein>
<dbReference type="GeneID" id="35596942"/>
<dbReference type="Proteomes" id="UP000225277">
    <property type="component" value="Unassembled WGS sequence"/>
</dbReference>
<gene>
    <name evidence="1" type="ORF">RCC_01711</name>
</gene>
<reference evidence="1 2" key="1">
    <citation type="submission" date="2016-03" db="EMBL/GenBank/DDBJ databases">
        <authorList>
            <person name="Ploux O."/>
        </authorList>
    </citation>
    <scope>NUCLEOTIDE SEQUENCE [LARGE SCALE GENOMIC DNA]</scope>
    <source>
        <strain evidence="1 2">URUG2</strain>
    </source>
</reference>
<dbReference type="AlphaFoldDB" id="A0A2D3V6D6"/>
<name>A0A2D3V6D6_9PEZI</name>
<evidence type="ECO:0000313" key="2">
    <source>
        <dbReference type="Proteomes" id="UP000225277"/>
    </source>
</evidence>
<dbReference type="EMBL" id="FJUY01000002">
    <property type="protein sequence ID" value="CZT15873.1"/>
    <property type="molecule type" value="Genomic_DNA"/>
</dbReference>